<dbReference type="STRING" id="1122155.SAMN02745158_00398"/>
<dbReference type="AlphaFoldDB" id="A0A1M4T2R4"/>
<dbReference type="InterPro" id="IPR047057">
    <property type="entry name" value="MerR_fam"/>
</dbReference>
<dbReference type="Gene3D" id="1.10.1660.10">
    <property type="match status" value="1"/>
</dbReference>
<proteinExistence type="predicted"/>
<dbReference type="Gene3D" id="3.20.80.10">
    <property type="entry name" value="Regulatory factor, effector binding domain"/>
    <property type="match status" value="1"/>
</dbReference>
<dbReference type="PANTHER" id="PTHR30204:SF69">
    <property type="entry name" value="MERR-FAMILY TRANSCRIPTIONAL REGULATOR"/>
    <property type="match status" value="1"/>
</dbReference>
<evidence type="ECO:0000259" key="5">
    <source>
        <dbReference type="PROSITE" id="PS50937"/>
    </source>
</evidence>
<dbReference type="PROSITE" id="PS50937">
    <property type="entry name" value="HTH_MERR_2"/>
    <property type="match status" value="1"/>
</dbReference>
<reference evidence="6 7" key="1">
    <citation type="submission" date="2016-11" db="EMBL/GenBank/DDBJ databases">
        <authorList>
            <person name="Jaros S."/>
            <person name="Januszkiewicz K."/>
            <person name="Wedrychowicz H."/>
        </authorList>
    </citation>
    <scope>NUCLEOTIDE SEQUENCE [LARGE SCALE GENOMIC DNA]</scope>
    <source>
        <strain evidence="6 7">DSM 17459</strain>
    </source>
</reference>
<dbReference type="RefSeq" id="WP_072848565.1">
    <property type="nucleotide sequence ID" value="NZ_FQVI01000001.1"/>
</dbReference>
<name>A0A1M4T2R4_9CLOT</name>
<dbReference type="SMART" id="SM00422">
    <property type="entry name" value="HTH_MERR"/>
    <property type="match status" value="1"/>
</dbReference>
<dbReference type="InterPro" id="IPR009061">
    <property type="entry name" value="DNA-bd_dom_put_sf"/>
</dbReference>
<dbReference type="PANTHER" id="PTHR30204">
    <property type="entry name" value="REDOX-CYCLING DRUG-SENSING TRANSCRIPTIONAL ACTIVATOR SOXR"/>
    <property type="match status" value="1"/>
</dbReference>
<keyword evidence="4" id="KW-0804">Transcription</keyword>
<dbReference type="InterPro" id="IPR011256">
    <property type="entry name" value="Reg_factor_effector_dom_sf"/>
</dbReference>
<keyword evidence="7" id="KW-1185">Reference proteome</keyword>
<evidence type="ECO:0000313" key="7">
    <source>
        <dbReference type="Proteomes" id="UP000184245"/>
    </source>
</evidence>
<gene>
    <name evidence="6" type="ORF">SAMN02745158_00398</name>
</gene>
<organism evidence="6 7">
    <name type="scientific">Lactonifactor longoviformis DSM 17459</name>
    <dbReference type="NCBI Taxonomy" id="1122155"/>
    <lineage>
        <taxon>Bacteria</taxon>
        <taxon>Bacillati</taxon>
        <taxon>Bacillota</taxon>
        <taxon>Clostridia</taxon>
        <taxon>Eubacteriales</taxon>
        <taxon>Clostridiaceae</taxon>
        <taxon>Lactonifactor</taxon>
    </lineage>
</organism>
<dbReference type="OrthoDB" id="9773308at2"/>
<dbReference type="Proteomes" id="UP000184245">
    <property type="component" value="Unassembled WGS sequence"/>
</dbReference>
<dbReference type="GO" id="GO:0003677">
    <property type="term" value="F:DNA binding"/>
    <property type="evidence" value="ECO:0007669"/>
    <property type="project" value="UniProtKB-KW"/>
</dbReference>
<keyword evidence="3 6" id="KW-0238">DNA-binding</keyword>
<sequence>MKKYYKIGEIAKIKHVTIKALRFYDRVGLLKPAYVDPETGYRYYSSEQLFQVEMILYLRRLNVSVAEIKFLFEHSELPAWNEAFETLQTAMEEKLVSLQRDVLKLRMFQAHISSIEKIRNLDGFYLRPMEERKILSVPCTCPPSSSEAVSRFQGLYQEIARENQVTTYQSGSLFSCGFPYQELVRTEIFLDINSVAQDPPMPSRVLPAGTYLCLNHQNSDFENNSAYEDAAEALLQFIRKRHIKPLLILEKEAFLDFIGYTRPLTAFQVLLQEDQIPGDIPFID</sequence>
<evidence type="ECO:0000256" key="1">
    <source>
        <dbReference type="ARBA" id="ARBA00022491"/>
    </source>
</evidence>
<dbReference type="GO" id="GO:0003700">
    <property type="term" value="F:DNA-binding transcription factor activity"/>
    <property type="evidence" value="ECO:0007669"/>
    <property type="project" value="InterPro"/>
</dbReference>
<dbReference type="SUPFAM" id="SSF46955">
    <property type="entry name" value="Putative DNA-binding domain"/>
    <property type="match status" value="1"/>
</dbReference>
<feature type="domain" description="HTH merR-type" evidence="5">
    <location>
        <begin position="4"/>
        <end position="74"/>
    </location>
</feature>
<dbReference type="Pfam" id="PF13411">
    <property type="entry name" value="MerR_1"/>
    <property type="match status" value="1"/>
</dbReference>
<dbReference type="EMBL" id="FQVI01000001">
    <property type="protein sequence ID" value="SHE38729.1"/>
    <property type="molecule type" value="Genomic_DNA"/>
</dbReference>
<keyword evidence="1" id="KW-0678">Repressor</keyword>
<evidence type="ECO:0000256" key="3">
    <source>
        <dbReference type="ARBA" id="ARBA00023125"/>
    </source>
</evidence>
<protein>
    <submittedName>
        <fullName evidence="6">DNA-binding transcriptional regulator, MerR family</fullName>
    </submittedName>
</protein>
<accession>A0A1M4T2R4</accession>
<evidence type="ECO:0000256" key="4">
    <source>
        <dbReference type="ARBA" id="ARBA00023163"/>
    </source>
</evidence>
<dbReference type="InterPro" id="IPR000551">
    <property type="entry name" value="MerR-type_HTH_dom"/>
</dbReference>
<keyword evidence="2" id="KW-0805">Transcription regulation</keyword>
<evidence type="ECO:0000313" key="6">
    <source>
        <dbReference type="EMBL" id="SHE38729.1"/>
    </source>
</evidence>
<dbReference type="CDD" id="cd01107">
    <property type="entry name" value="HTH_BmrR"/>
    <property type="match status" value="1"/>
</dbReference>
<evidence type="ECO:0000256" key="2">
    <source>
        <dbReference type="ARBA" id="ARBA00023015"/>
    </source>
</evidence>